<evidence type="ECO:0000256" key="1">
    <source>
        <dbReference type="ARBA" id="ARBA00023235"/>
    </source>
</evidence>
<dbReference type="PANTHER" id="PTHR38041:SF1">
    <property type="entry name" value="CHORISMATE MUTASE"/>
    <property type="match status" value="1"/>
</dbReference>
<dbReference type="SMART" id="SM00830">
    <property type="entry name" value="CM_2"/>
    <property type="match status" value="1"/>
</dbReference>
<dbReference type="InterPro" id="IPR036979">
    <property type="entry name" value="CM_dom_sf"/>
</dbReference>
<dbReference type="OrthoDB" id="9802281at2"/>
<dbReference type="SUPFAM" id="SSF48600">
    <property type="entry name" value="Chorismate mutase II"/>
    <property type="match status" value="1"/>
</dbReference>
<dbReference type="Pfam" id="PF01817">
    <property type="entry name" value="CM_2"/>
    <property type="match status" value="1"/>
</dbReference>
<dbReference type="Gene3D" id="1.20.59.10">
    <property type="entry name" value="Chorismate mutase"/>
    <property type="match status" value="1"/>
</dbReference>
<reference evidence="3" key="1">
    <citation type="thesis" date="2015" institute="Rutgers" country="The State University of New Jersey, 14 College Farm Rd., New Brunswick, NJ, USA">
        <title>Ammonia toxicity in bacteria and its implications for treatment of and resource recovery from highly nitrogenous organic wastes.</title>
        <authorList>
            <person name="Luther A.K."/>
        </authorList>
    </citation>
    <scope>NUCLEOTIDE SEQUENCE</scope>
    <source>
        <strain evidence="3">RT-10B</strain>
    </source>
</reference>
<dbReference type="PROSITE" id="PS51168">
    <property type="entry name" value="CHORISMATE_MUT_2"/>
    <property type="match status" value="1"/>
</dbReference>
<feature type="domain" description="Chorismate mutase" evidence="2">
    <location>
        <begin position="1"/>
        <end position="88"/>
    </location>
</feature>
<dbReference type="EMBL" id="JYGE01000005">
    <property type="protein sequence ID" value="PSJ31235.1"/>
    <property type="molecule type" value="Genomic_DNA"/>
</dbReference>
<dbReference type="RefSeq" id="WP_106776973.1">
    <property type="nucleotide sequence ID" value="NZ_JYGE01000005.1"/>
</dbReference>
<evidence type="ECO:0000313" key="3">
    <source>
        <dbReference type="EMBL" id="PSJ31235.1"/>
    </source>
</evidence>
<dbReference type="InterPro" id="IPR002701">
    <property type="entry name" value="CM_II_prokaryot"/>
</dbReference>
<dbReference type="Proteomes" id="UP000241434">
    <property type="component" value="Unassembled WGS sequence"/>
</dbReference>
<dbReference type="NCBIfam" id="TIGR01805">
    <property type="entry name" value="CM_mono_grmpos"/>
    <property type="match status" value="1"/>
</dbReference>
<organism evidence="3 4">
    <name type="scientific">Peptostreptococcus russellii</name>
    <dbReference type="NCBI Taxonomy" id="215200"/>
    <lineage>
        <taxon>Bacteria</taxon>
        <taxon>Bacillati</taxon>
        <taxon>Bacillota</taxon>
        <taxon>Clostridia</taxon>
        <taxon>Peptostreptococcales</taxon>
        <taxon>Peptostreptococcaceae</taxon>
        <taxon>Peptostreptococcus</taxon>
    </lineage>
</organism>
<dbReference type="GO" id="GO:0009697">
    <property type="term" value="P:salicylic acid biosynthetic process"/>
    <property type="evidence" value="ECO:0007669"/>
    <property type="project" value="TreeGrafter"/>
</dbReference>
<dbReference type="InterPro" id="IPR036263">
    <property type="entry name" value="Chorismate_II_sf"/>
</dbReference>
<dbReference type="GO" id="GO:0046417">
    <property type="term" value="P:chorismate metabolic process"/>
    <property type="evidence" value="ECO:0007669"/>
    <property type="project" value="InterPro"/>
</dbReference>
<protein>
    <recommendedName>
        <fullName evidence="2">Chorismate mutase domain-containing protein</fullName>
    </recommendedName>
</protein>
<accession>A0A2P7PZV8</accession>
<evidence type="ECO:0000313" key="4">
    <source>
        <dbReference type="Proteomes" id="UP000241434"/>
    </source>
</evidence>
<proteinExistence type="predicted"/>
<dbReference type="PANTHER" id="PTHR38041">
    <property type="entry name" value="CHORISMATE MUTASE"/>
    <property type="match status" value="1"/>
</dbReference>
<keyword evidence="1" id="KW-0413">Isomerase</keyword>
<name>A0A2P7PZV8_9FIRM</name>
<dbReference type="AlphaFoldDB" id="A0A2P7PZV8"/>
<dbReference type="InterPro" id="IPR011279">
    <property type="entry name" value="Chorismate_mutase_GmP"/>
</dbReference>
<keyword evidence="4" id="KW-1185">Reference proteome</keyword>
<dbReference type="InterPro" id="IPR051331">
    <property type="entry name" value="Chorismate_mutase-related"/>
</dbReference>
<dbReference type="GO" id="GO:0004106">
    <property type="term" value="F:chorismate mutase activity"/>
    <property type="evidence" value="ECO:0007669"/>
    <property type="project" value="InterPro"/>
</dbReference>
<gene>
    <name evidence="3" type="ORF">UF10_06245</name>
</gene>
<evidence type="ECO:0000259" key="2">
    <source>
        <dbReference type="PROSITE" id="PS51168"/>
    </source>
</evidence>
<comment type="caution">
    <text evidence="3">The sequence shown here is derived from an EMBL/GenBank/DDBJ whole genome shotgun (WGS) entry which is preliminary data.</text>
</comment>
<sequence>MDVLLKYRDEIDSIDKELIVLFEKRMDMACLVAEYKKEHGMDIFHPDREFDILKKCISDLNNKKYEEYAVEYIKKIMEISKKLQFDTIK</sequence>